<dbReference type="Gene3D" id="3.10.129.10">
    <property type="entry name" value="Hotdog Thioesterase"/>
    <property type="match status" value="1"/>
</dbReference>
<evidence type="ECO:0000256" key="1">
    <source>
        <dbReference type="SAM" id="MobiDB-lite"/>
    </source>
</evidence>
<keyword evidence="3" id="KW-1185">Reference proteome</keyword>
<gene>
    <name evidence="2" type="ORF">V5O48_000524</name>
</gene>
<evidence type="ECO:0000313" key="2">
    <source>
        <dbReference type="EMBL" id="KAL0581481.1"/>
    </source>
</evidence>
<evidence type="ECO:0000313" key="3">
    <source>
        <dbReference type="Proteomes" id="UP001465976"/>
    </source>
</evidence>
<proteinExistence type="predicted"/>
<name>A0ABR3G0W8_9AGAR</name>
<reference evidence="2 3" key="1">
    <citation type="submission" date="2024-02" db="EMBL/GenBank/DDBJ databases">
        <title>A draft genome for the cacao thread blight pathogen Marasmius crinis-equi.</title>
        <authorList>
            <person name="Cohen S.P."/>
            <person name="Baruah I.K."/>
            <person name="Amoako-Attah I."/>
            <person name="Bukari Y."/>
            <person name="Meinhardt L.W."/>
            <person name="Bailey B.A."/>
        </authorList>
    </citation>
    <scope>NUCLEOTIDE SEQUENCE [LARGE SCALE GENOMIC DNA]</scope>
    <source>
        <strain evidence="2 3">GH-76</strain>
    </source>
</reference>
<evidence type="ECO:0008006" key="4">
    <source>
        <dbReference type="Google" id="ProtNLM"/>
    </source>
</evidence>
<protein>
    <recommendedName>
        <fullName evidence="4">Thioesterase domain-containing protein</fullName>
    </recommendedName>
</protein>
<sequence>MLPSRSYSHFERSPQPPPPSNTDVSDIRGNLSDEGKRLVLSILAYTIGSKDGCFGASVGDRLRLVETDVIAKDGKASQGRTVFEVTIDKDMCNSFGTLHGACATYLVGPCTMSAIGVLGAALGIDGTGVSQSMNMIWHQPAKM</sequence>
<dbReference type="SUPFAM" id="SSF54637">
    <property type="entry name" value="Thioesterase/thiol ester dehydrase-isomerase"/>
    <property type="match status" value="1"/>
</dbReference>
<organism evidence="2 3">
    <name type="scientific">Marasmius crinis-equi</name>
    <dbReference type="NCBI Taxonomy" id="585013"/>
    <lineage>
        <taxon>Eukaryota</taxon>
        <taxon>Fungi</taxon>
        <taxon>Dikarya</taxon>
        <taxon>Basidiomycota</taxon>
        <taxon>Agaricomycotina</taxon>
        <taxon>Agaricomycetes</taxon>
        <taxon>Agaricomycetidae</taxon>
        <taxon>Agaricales</taxon>
        <taxon>Marasmiineae</taxon>
        <taxon>Marasmiaceae</taxon>
        <taxon>Marasmius</taxon>
    </lineage>
</organism>
<comment type="caution">
    <text evidence="2">The sequence shown here is derived from an EMBL/GenBank/DDBJ whole genome shotgun (WGS) entry which is preliminary data.</text>
</comment>
<accession>A0ABR3G0W8</accession>
<feature type="region of interest" description="Disordered" evidence="1">
    <location>
        <begin position="1"/>
        <end position="28"/>
    </location>
</feature>
<dbReference type="Proteomes" id="UP001465976">
    <property type="component" value="Unassembled WGS sequence"/>
</dbReference>
<dbReference type="InterPro" id="IPR029069">
    <property type="entry name" value="HotDog_dom_sf"/>
</dbReference>
<dbReference type="EMBL" id="JBAHYK010000009">
    <property type="protein sequence ID" value="KAL0581481.1"/>
    <property type="molecule type" value="Genomic_DNA"/>
</dbReference>